<dbReference type="AlphaFoldDB" id="A0A0F9SFK0"/>
<organism evidence="2">
    <name type="scientific">marine sediment metagenome</name>
    <dbReference type="NCBI Taxonomy" id="412755"/>
    <lineage>
        <taxon>unclassified sequences</taxon>
        <taxon>metagenomes</taxon>
        <taxon>ecological metagenomes</taxon>
    </lineage>
</organism>
<sequence>MALTGSGRKELAAWTRGDRAAAERDYGDLGSRMKSRGQAAYDKFGGEGGAQDFIGGELRGIYEGLGSSGGYGGSGTGGLPGKMQPYLSWAQGVGELGASSPEQLEEMKGWGTFKEAADTGLWSDEDKRDFRARGTQGQEAFFGGMASEMARGRQVQGGYGTGYSTSRSQLARDAAAGQESQRLGVETTMASSIRENRKWGALGGADAAQKIFGNMMEGQKMGMSIEQSIAAAKRAARSSAAAGGRALTRDQLMLLDEIGENARATGGDLDYAQEERLGYGQRGAELAGTRESMAGHQQRKDIWDKMEQGTRALKNVGEGIGSVVPG</sequence>
<name>A0A0F9SFK0_9ZZZZ</name>
<comment type="caution">
    <text evidence="2">The sequence shown here is derived from an EMBL/GenBank/DDBJ whole genome shotgun (WGS) entry which is preliminary data.</text>
</comment>
<protein>
    <submittedName>
        <fullName evidence="2">Uncharacterized protein</fullName>
    </submittedName>
</protein>
<reference evidence="2" key="1">
    <citation type="journal article" date="2015" name="Nature">
        <title>Complex archaea that bridge the gap between prokaryotes and eukaryotes.</title>
        <authorList>
            <person name="Spang A."/>
            <person name="Saw J.H."/>
            <person name="Jorgensen S.L."/>
            <person name="Zaremba-Niedzwiedzka K."/>
            <person name="Martijn J."/>
            <person name="Lind A.E."/>
            <person name="van Eijk R."/>
            <person name="Schleper C."/>
            <person name="Guy L."/>
            <person name="Ettema T.J."/>
        </authorList>
    </citation>
    <scope>NUCLEOTIDE SEQUENCE</scope>
</reference>
<feature type="compositionally biased region" description="Basic and acidic residues" evidence="1">
    <location>
        <begin position="7"/>
        <end position="27"/>
    </location>
</feature>
<proteinExistence type="predicted"/>
<gene>
    <name evidence="2" type="ORF">LCGC14_0478190</name>
</gene>
<accession>A0A0F9SFK0</accession>
<evidence type="ECO:0000313" key="2">
    <source>
        <dbReference type="EMBL" id="KKN65774.1"/>
    </source>
</evidence>
<feature type="region of interest" description="Disordered" evidence="1">
    <location>
        <begin position="1"/>
        <end position="32"/>
    </location>
</feature>
<evidence type="ECO:0000256" key="1">
    <source>
        <dbReference type="SAM" id="MobiDB-lite"/>
    </source>
</evidence>
<dbReference type="EMBL" id="LAZR01000516">
    <property type="protein sequence ID" value="KKN65774.1"/>
    <property type="molecule type" value="Genomic_DNA"/>
</dbReference>